<organism evidence="1 2">
    <name type="scientific">Marinobacterium aestuariivivens</name>
    <dbReference type="NCBI Taxonomy" id="1698799"/>
    <lineage>
        <taxon>Bacteria</taxon>
        <taxon>Pseudomonadati</taxon>
        <taxon>Pseudomonadota</taxon>
        <taxon>Gammaproteobacteria</taxon>
        <taxon>Oceanospirillales</taxon>
        <taxon>Oceanospirillaceae</taxon>
        <taxon>Marinobacterium</taxon>
    </lineage>
</organism>
<keyword evidence="2" id="KW-1185">Reference proteome</keyword>
<evidence type="ECO:0000313" key="2">
    <source>
        <dbReference type="Proteomes" id="UP001596422"/>
    </source>
</evidence>
<reference evidence="2" key="1">
    <citation type="journal article" date="2019" name="Int. J. Syst. Evol. Microbiol.">
        <title>The Global Catalogue of Microorganisms (GCM) 10K type strain sequencing project: providing services to taxonomists for standard genome sequencing and annotation.</title>
        <authorList>
            <consortium name="The Broad Institute Genomics Platform"/>
            <consortium name="The Broad Institute Genome Sequencing Center for Infectious Disease"/>
            <person name="Wu L."/>
            <person name="Ma J."/>
        </authorList>
    </citation>
    <scope>NUCLEOTIDE SEQUENCE [LARGE SCALE GENOMIC DNA]</scope>
    <source>
        <strain evidence="2">NBRC 111756</strain>
    </source>
</reference>
<comment type="caution">
    <text evidence="1">The sequence shown here is derived from an EMBL/GenBank/DDBJ whole genome shotgun (WGS) entry which is preliminary data.</text>
</comment>
<dbReference type="EMBL" id="JBHSWE010000001">
    <property type="protein sequence ID" value="MFC6672479.1"/>
    <property type="molecule type" value="Genomic_DNA"/>
</dbReference>
<evidence type="ECO:0000313" key="1">
    <source>
        <dbReference type="EMBL" id="MFC6672479.1"/>
    </source>
</evidence>
<dbReference type="Proteomes" id="UP001596422">
    <property type="component" value="Unassembled WGS sequence"/>
</dbReference>
<protein>
    <submittedName>
        <fullName evidence="1">Uncharacterized protein</fullName>
    </submittedName>
</protein>
<sequence length="106" mass="12194">MAMDNNRLLMQLEKLRREINREIINPRVPELALEDLRPMLTMVAEARADYLVELLELAKLADGKAPSPDQIRRLRHCRETFDELVAAANALETVIQRDYLDVRPAG</sequence>
<gene>
    <name evidence="1" type="ORF">ACFQDL_22225</name>
</gene>
<dbReference type="RefSeq" id="WP_379910914.1">
    <property type="nucleotide sequence ID" value="NZ_JBHSWE010000001.1"/>
</dbReference>
<name>A0ABW2A5B9_9GAMM</name>
<accession>A0ABW2A5B9</accession>
<proteinExistence type="predicted"/>